<organism evidence="6 7">
    <name type="scientific">Arthrobacter jinronghuae</name>
    <dbReference type="NCBI Taxonomy" id="2964609"/>
    <lineage>
        <taxon>Bacteria</taxon>
        <taxon>Bacillati</taxon>
        <taxon>Actinomycetota</taxon>
        <taxon>Actinomycetes</taxon>
        <taxon>Micrococcales</taxon>
        <taxon>Micrococcaceae</taxon>
        <taxon>Arthrobacter</taxon>
    </lineage>
</organism>
<dbReference type="Gene3D" id="2.120.10.30">
    <property type="entry name" value="TolB, C-terminal domain"/>
    <property type="match status" value="1"/>
</dbReference>
<keyword evidence="4" id="KW-0732">Signal</keyword>
<sequence>MSHRTQPTSFPKPVRITALTLGLAAALSGCAAGDGDDDHDESVSNTGMHGVPEQTAERVVQVSSVHPETGMTLIEGPTFGPDGGLFVVDVTAPAGEAKVMRVDMEDESVSRVYTEGNGAYTSAQFSPKDGRIYLTDFAGGKIDSITPDGRDHKTFFTGDVDGSPMRPDDLAFDEEGNLFVSDSTGYADPAWEAKGRVVRIDKDTAEATVLAENLAAPNGISFSEDFKALWVSQYMDNRIDYLVLNEDKTEVTTSHPGMHFDGGTSQTDSNAVDADGNVYQAIHGQPRIFVYSPPGELLSTITVPAEDREGLTSATNIAIKPDTKEAYLTVSGPDGGFIYEFDALANGIRQSNGG</sequence>
<dbReference type="PROSITE" id="PS51257">
    <property type="entry name" value="PROKAR_LIPOPROTEIN"/>
    <property type="match status" value="1"/>
</dbReference>
<dbReference type="RefSeq" id="WP_255866305.1">
    <property type="nucleotide sequence ID" value="NZ_CP104263.1"/>
</dbReference>
<evidence type="ECO:0000259" key="5">
    <source>
        <dbReference type="Pfam" id="PF08450"/>
    </source>
</evidence>
<evidence type="ECO:0000313" key="7">
    <source>
        <dbReference type="Proteomes" id="UP001206924"/>
    </source>
</evidence>
<evidence type="ECO:0000256" key="4">
    <source>
        <dbReference type="SAM" id="SignalP"/>
    </source>
</evidence>
<dbReference type="InterPro" id="IPR051262">
    <property type="entry name" value="SMP-30/CGR1_Lactonase"/>
</dbReference>
<name>A0ABT1NXH4_9MICC</name>
<keyword evidence="7" id="KW-1185">Reference proteome</keyword>
<dbReference type="Proteomes" id="UP001206924">
    <property type="component" value="Unassembled WGS sequence"/>
</dbReference>
<evidence type="ECO:0000256" key="3">
    <source>
        <dbReference type="SAM" id="MobiDB-lite"/>
    </source>
</evidence>
<comment type="similarity">
    <text evidence="1">Belongs to the SMP-30/CGR1 family.</text>
</comment>
<accession>A0ABT1NXH4</accession>
<keyword evidence="2" id="KW-0378">Hydrolase</keyword>
<dbReference type="InterPro" id="IPR013658">
    <property type="entry name" value="SGL"/>
</dbReference>
<gene>
    <name evidence="6" type="ORF">NNX28_14880</name>
</gene>
<dbReference type="Pfam" id="PF08450">
    <property type="entry name" value="SGL"/>
    <property type="match status" value="1"/>
</dbReference>
<dbReference type="InterPro" id="IPR011042">
    <property type="entry name" value="6-blade_b-propeller_TolB-like"/>
</dbReference>
<evidence type="ECO:0000313" key="6">
    <source>
        <dbReference type="EMBL" id="MCQ1951204.1"/>
    </source>
</evidence>
<evidence type="ECO:0000256" key="1">
    <source>
        <dbReference type="ARBA" id="ARBA00008853"/>
    </source>
</evidence>
<dbReference type="SUPFAM" id="SSF63829">
    <property type="entry name" value="Calcium-dependent phosphotriesterase"/>
    <property type="match status" value="1"/>
</dbReference>
<dbReference type="EMBL" id="JANFLP010000015">
    <property type="protein sequence ID" value="MCQ1951204.1"/>
    <property type="molecule type" value="Genomic_DNA"/>
</dbReference>
<reference evidence="6 7" key="1">
    <citation type="submission" date="2022-07" db="EMBL/GenBank/DDBJ databases">
        <title>Novel species in genus Arthrobacter.</title>
        <authorList>
            <person name="Liu Y."/>
        </authorList>
    </citation>
    <scope>NUCLEOTIDE SEQUENCE [LARGE SCALE GENOMIC DNA]</scope>
    <source>
        <strain evidence="7">zg-Y859</strain>
    </source>
</reference>
<comment type="caution">
    <text evidence="6">The sequence shown here is derived from an EMBL/GenBank/DDBJ whole genome shotgun (WGS) entry which is preliminary data.</text>
</comment>
<dbReference type="PANTHER" id="PTHR47572">
    <property type="entry name" value="LIPOPROTEIN-RELATED"/>
    <property type="match status" value="1"/>
</dbReference>
<proteinExistence type="inferred from homology"/>
<feature type="signal peptide" evidence="4">
    <location>
        <begin position="1"/>
        <end position="31"/>
    </location>
</feature>
<dbReference type="PANTHER" id="PTHR47572:SF4">
    <property type="entry name" value="LACTONASE DRP35"/>
    <property type="match status" value="1"/>
</dbReference>
<feature type="region of interest" description="Disordered" evidence="3">
    <location>
        <begin position="31"/>
        <end position="52"/>
    </location>
</feature>
<protein>
    <submittedName>
        <fullName evidence="6">SMP-30/gluconolactonase/LRE family protein</fullName>
    </submittedName>
</protein>
<feature type="domain" description="SMP-30/Gluconolactonase/LRE-like region" evidence="5">
    <location>
        <begin position="75"/>
        <end position="330"/>
    </location>
</feature>
<evidence type="ECO:0000256" key="2">
    <source>
        <dbReference type="ARBA" id="ARBA00022801"/>
    </source>
</evidence>
<feature type="chain" id="PRO_5045052571" evidence="4">
    <location>
        <begin position="32"/>
        <end position="354"/>
    </location>
</feature>